<evidence type="ECO:0000256" key="1">
    <source>
        <dbReference type="SAM" id="Phobius"/>
    </source>
</evidence>
<dbReference type="InterPro" id="IPR047811">
    <property type="entry name" value="CytC_ox_assmbl_put"/>
</dbReference>
<keyword evidence="1" id="KW-0812">Transmembrane</keyword>
<protein>
    <submittedName>
        <fullName evidence="3">Cytochrome oxidase small assembly protein</fullName>
    </submittedName>
</protein>
<proteinExistence type="predicted"/>
<dbReference type="Proteomes" id="UP000675920">
    <property type="component" value="Unplaced"/>
</dbReference>
<dbReference type="RefSeq" id="WP_156924467.1">
    <property type="nucleotide sequence ID" value="NZ_AXWS01000015.1"/>
</dbReference>
<dbReference type="AlphaFoldDB" id="A0A8B6XCN6"/>
<accession>A0A8B6XCN6</accession>
<name>A0A8B6XCN6_9BURK</name>
<dbReference type="NCBIfam" id="NF038351">
    <property type="entry name" value="cyt_ox_assem_30"/>
    <property type="match status" value="1"/>
</dbReference>
<reference evidence="3" key="1">
    <citation type="submission" date="2025-08" db="UniProtKB">
        <authorList>
            <consortium name="RefSeq"/>
        </authorList>
    </citation>
    <scope>IDENTIFICATION</scope>
</reference>
<evidence type="ECO:0000313" key="3">
    <source>
        <dbReference type="RefSeq" id="WP_156924467.1"/>
    </source>
</evidence>
<organism evidence="2 3">
    <name type="scientific">Derxia gummosa DSM 723</name>
    <dbReference type="NCBI Taxonomy" id="1121388"/>
    <lineage>
        <taxon>Bacteria</taxon>
        <taxon>Pseudomonadati</taxon>
        <taxon>Pseudomonadota</taxon>
        <taxon>Betaproteobacteria</taxon>
        <taxon>Burkholderiales</taxon>
        <taxon>Alcaligenaceae</taxon>
        <taxon>Derxia</taxon>
    </lineage>
</organism>
<keyword evidence="1" id="KW-1133">Transmembrane helix</keyword>
<keyword evidence="2" id="KW-1185">Reference proteome</keyword>
<keyword evidence="1" id="KW-0472">Membrane</keyword>
<sequence>MQLDDEMMVMTLRPEHEAPAADDARRRAALRTGLILATIAAVFFVGIIVKIGLLGA</sequence>
<evidence type="ECO:0000313" key="2">
    <source>
        <dbReference type="Proteomes" id="UP000675920"/>
    </source>
</evidence>
<feature type="transmembrane region" description="Helical" evidence="1">
    <location>
        <begin position="34"/>
        <end position="53"/>
    </location>
</feature>